<evidence type="ECO:0000256" key="4">
    <source>
        <dbReference type="ARBA" id="ARBA00023136"/>
    </source>
</evidence>
<organism evidence="7 8">
    <name type="scientific">Umbelopsis vinacea</name>
    <dbReference type="NCBI Taxonomy" id="44442"/>
    <lineage>
        <taxon>Eukaryota</taxon>
        <taxon>Fungi</taxon>
        <taxon>Fungi incertae sedis</taxon>
        <taxon>Mucoromycota</taxon>
        <taxon>Mucoromycotina</taxon>
        <taxon>Umbelopsidomycetes</taxon>
        <taxon>Umbelopsidales</taxon>
        <taxon>Umbelopsidaceae</taxon>
        <taxon>Umbelopsis</taxon>
    </lineage>
</organism>
<protein>
    <recommendedName>
        <fullName evidence="6">Major facilitator superfamily (MFS) profile domain-containing protein</fullName>
    </recommendedName>
</protein>
<evidence type="ECO:0000256" key="1">
    <source>
        <dbReference type="ARBA" id="ARBA00004141"/>
    </source>
</evidence>
<evidence type="ECO:0000256" key="3">
    <source>
        <dbReference type="ARBA" id="ARBA00022989"/>
    </source>
</evidence>
<feature type="transmembrane region" description="Helical" evidence="5">
    <location>
        <begin position="126"/>
        <end position="146"/>
    </location>
</feature>
<feature type="transmembrane region" description="Helical" evidence="5">
    <location>
        <begin position="368"/>
        <end position="401"/>
    </location>
</feature>
<dbReference type="PANTHER" id="PTHR23507">
    <property type="entry name" value="ZGC:174356"/>
    <property type="match status" value="1"/>
</dbReference>
<dbReference type="PROSITE" id="PS50850">
    <property type="entry name" value="MFS"/>
    <property type="match status" value="1"/>
</dbReference>
<dbReference type="EMBL" id="JAEPRA010000008">
    <property type="protein sequence ID" value="KAG2181446.1"/>
    <property type="molecule type" value="Genomic_DNA"/>
</dbReference>
<dbReference type="Proteomes" id="UP000612746">
    <property type="component" value="Unassembled WGS sequence"/>
</dbReference>
<dbReference type="PANTHER" id="PTHR23507:SF1">
    <property type="entry name" value="FI18259P1-RELATED"/>
    <property type="match status" value="1"/>
</dbReference>
<dbReference type="Pfam" id="PF07690">
    <property type="entry name" value="MFS_1"/>
    <property type="match status" value="1"/>
</dbReference>
<evidence type="ECO:0000313" key="7">
    <source>
        <dbReference type="EMBL" id="KAG2181446.1"/>
    </source>
</evidence>
<feature type="transmembrane region" description="Helical" evidence="5">
    <location>
        <begin position="421"/>
        <end position="447"/>
    </location>
</feature>
<dbReference type="Gene3D" id="1.20.1250.20">
    <property type="entry name" value="MFS general substrate transporter like domains"/>
    <property type="match status" value="1"/>
</dbReference>
<sequence length="511" mass="56281">MEYYSTSLFRRNFHGVGGLFEVLSLLCQVLTLTIDDYRASIAPTYQLLTEIFCAEYYQSKKAVNSTMDGFDIPIDTNLPPIEECSIPEVQALVSSAMAVLRIITSVSILLTAGWFGEESDFRGRLFVIRTSAVGMILYTAMIILVAEYQDVVGIIPIFIAPILKGLLAGEHTVFSAFNAYISDATDPRDRTLYMSFIMATMFSGLAVGPLLGSWVIQKTGSLVNIFYINLVGDFAYLFYALFILPESNPFVGQHSTKKRKTIKESLNIFSALHIIVRTRPIHANRYSLYQMTSIMFLITIIMMPPTLLYAMLQFGWTAYEGGFYMSMTSFVRLITLMVVLPILTRLFKRPGQSRRNDILFDVWMMRAGYLVDAVGLALLAMVPTAGTFYAAGAIQSLSMIAQPSTRSLLTRLVKPTEIGELFGAISVVDAFAGIVSQFCVNALYAATVKSMPGLTFYVCAFIALLTSFTAFLVHPNASSDDEVESESAVAPQPNLATAIAVAAPDTANDLI</sequence>
<comment type="subcellular location">
    <subcellularLocation>
        <location evidence="1">Membrane</location>
        <topology evidence="1">Multi-pass membrane protein</topology>
    </subcellularLocation>
</comment>
<feature type="transmembrane region" description="Helical" evidence="5">
    <location>
        <begin position="322"/>
        <end position="347"/>
    </location>
</feature>
<dbReference type="SUPFAM" id="SSF103473">
    <property type="entry name" value="MFS general substrate transporter"/>
    <property type="match status" value="1"/>
</dbReference>
<gene>
    <name evidence="7" type="ORF">INT44_008259</name>
</gene>
<keyword evidence="3 5" id="KW-1133">Transmembrane helix</keyword>
<evidence type="ECO:0000313" key="8">
    <source>
        <dbReference type="Proteomes" id="UP000612746"/>
    </source>
</evidence>
<keyword evidence="2 5" id="KW-0812">Transmembrane</keyword>
<dbReference type="InterPro" id="IPR036259">
    <property type="entry name" value="MFS_trans_sf"/>
</dbReference>
<feature type="transmembrane region" description="Helical" evidence="5">
    <location>
        <begin position="222"/>
        <end position="244"/>
    </location>
</feature>
<dbReference type="GO" id="GO:0016020">
    <property type="term" value="C:membrane"/>
    <property type="evidence" value="ECO:0007669"/>
    <property type="project" value="UniProtKB-SubCell"/>
</dbReference>
<evidence type="ECO:0000256" key="5">
    <source>
        <dbReference type="SAM" id="Phobius"/>
    </source>
</evidence>
<dbReference type="InterPro" id="IPR011701">
    <property type="entry name" value="MFS"/>
</dbReference>
<name>A0A8H7UDB7_9FUNG</name>
<dbReference type="InterPro" id="IPR020846">
    <property type="entry name" value="MFS_dom"/>
</dbReference>
<proteinExistence type="predicted"/>
<evidence type="ECO:0000259" key="6">
    <source>
        <dbReference type="PROSITE" id="PS50850"/>
    </source>
</evidence>
<feature type="transmembrane region" description="Helical" evidence="5">
    <location>
        <begin position="192"/>
        <end position="216"/>
    </location>
</feature>
<keyword evidence="4 5" id="KW-0472">Membrane</keyword>
<dbReference type="AlphaFoldDB" id="A0A8H7UDB7"/>
<comment type="caution">
    <text evidence="7">The sequence shown here is derived from an EMBL/GenBank/DDBJ whole genome shotgun (WGS) entry which is preliminary data.</text>
</comment>
<feature type="transmembrane region" description="Helical" evidence="5">
    <location>
        <begin position="152"/>
        <end position="180"/>
    </location>
</feature>
<feature type="transmembrane region" description="Helical" evidence="5">
    <location>
        <begin position="92"/>
        <end position="114"/>
    </location>
</feature>
<evidence type="ECO:0000256" key="2">
    <source>
        <dbReference type="ARBA" id="ARBA00022692"/>
    </source>
</evidence>
<dbReference type="GO" id="GO:0022857">
    <property type="term" value="F:transmembrane transporter activity"/>
    <property type="evidence" value="ECO:0007669"/>
    <property type="project" value="InterPro"/>
</dbReference>
<feature type="transmembrane region" description="Helical" evidence="5">
    <location>
        <begin position="454"/>
        <end position="473"/>
    </location>
</feature>
<reference evidence="7" key="1">
    <citation type="submission" date="2020-12" db="EMBL/GenBank/DDBJ databases">
        <title>Metabolic potential, ecology and presence of endohyphal bacteria is reflected in genomic diversity of Mucoromycotina.</title>
        <authorList>
            <person name="Muszewska A."/>
            <person name="Okrasinska A."/>
            <person name="Steczkiewicz K."/>
            <person name="Drgas O."/>
            <person name="Orlowska M."/>
            <person name="Perlinska-Lenart U."/>
            <person name="Aleksandrzak-Piekarczyk T."/>
            <person name="Szatraj K."/>
            <person name="Zielenkiewicz U."/>
            <person name="Pilsyk S."/>
            <person name="Malc E."/>
            <person name="Mieczkowski P."/>
            <person name="Kruszewska J.S."/>
            <person name="Biernat P."/>
            <person name="Pawlowska J."/>
        </authorList>
    </citation>
    <scope>NUCLEOTIDE SEQUENCE</scope>
    <source>
        <strain evidence="7">WA0000051536</strain>
    </source>
</reference>
<accession>A0A8H7UDB7</accession>
<feature type="domain" description="Major facilitator superfamily (MFS) profile" evidence="6">
    <location>
        <begin position="24"/>
        <end position="478"/>
    </location>
</feature>
<keyword evidence="8" id="KW-1185">Reference proteome</keyword>
<feature type="transmembrane region" description="Helical" evidence="5">
    <location>
        <begin position="294"/>
        <end position="316"/>
    </location>
</feature>
<dbReference type="OrthoDB" id="3026777at2759"/>
<feature type="transmembrane region" description="Helical" evidence="5">
    <location>
        <begin position="12"/>
        <end position="34"/>
    </location>
</feature>